<dbReference type="EMBL" id="FWXH01000002">
    <property type="protein sequence ID" value="SMC19612.1"/>
    <property type="molecule type" value="Genomic_DNA"/>
</dbReference>
<evidence type="ECO:0000259" key="1">
    <source>
        <dbReference type="Pfam" id="PF00326"/>
    </source>
</evidence>
<sequence length="257" mass="29039">MQKSVEIKSGKSILRGMLHIPEGLNKKAPIVIIYHGFCGNKMGPHFMFVKFSRILESNGIASIRFDFAGSGESDGDFIDMTLSRELEDANNILNYVNNLYFVDKDKIGLLGFSMGGAIASIIAGERKEEISTLCLWSPAGNMNEVILSDTYLGDKLEELNEKGSFDVEGLLLGKNFIEDIERINIYERAASYDKNLLIIHGSKDEVVPLSSSKRYIDIYGDKSELKIIDGADHIYENNLWEKELIEITKNYFYKSYY</sequence>
<evidence type="ECO:0000313" key="2">
    <source>
        <dbReference type="EMBL" id="SMC19612.1"/>
    </source>
</evidence>
<dbReference type="Gene3D" id="3.40.50.1820">
    <property type="entry name" value="alpha/beta hydrolase"/>
    <property type="match status" value="1"/>
</dbReference>
<dbReference type="PANTHER" id="PTHR43265">
    <property type="entry name" value="ESTERASE ESTD"/>
    <property type="match status" value="1"/>
</dbReference>
<dbReference type="SUPFAM" id="SSF53474">
    <property type="entry name" value="alpha/beta-Hydrolases"/>
    <property type="match status" value="1"/>
</dbReference>
<keyword evidence="3" id="KW-1185">Reference proteome</keyword>
<name>A0A1W1X6Q3_9CLOT</name>
<proteinExistence type="predicted"/>
<dbReference type="InterPro" id="IPR001375">
    <property type="entry name" value="Peptidase_S9_cat"/>
</dbReference>
<dbReference type="Proteomes" id="UP000192468">
    <property type="component" value="Unassembled WGS sequence"/>
</dbReference>
<dbReference type="Pfam" id="PF00326">
    <property type="entry name" value="Peptidase_S9"/>
    <property type="match status" value="1"/>
</dbReference>
<feature type="domain" description="Peptidase S9 prolyl oligopeptidase catalytic" evidence="1">
    <location>
        <begin position="54"/>
        <end position="239"/>
    </location>
</feature>
<accession>A0A1W1X6Q3</accession>
<dbReference type="InterPro" id="IPR029058">
    <property type="entry name" value="AB_hydrolase_fold"/>
</dbReference>
<protein>
    <recommendedName>
        <fullName evidence="1">Peptidase S9 prolyl oligopeptidase catalytic domain-containing protein</fullName>
    </recommendedName>
</protein>
<gene>
    <name evidence="2" type="ORF">SAMN02745134_00882</name>
</gene>
<organism evidence="2 3">
    <name type="scientific">Clostridium acidisoli DSM 12555</name>
    <dbReference type="NCBI Taxonomy" id="1121291"/>
    <lineage>
        <taxon>Bacteria</taxon>
        <taxon>Bacillati</taxon>
        <taxon>Bacillota</taxon>
        <taxon>Clostridia</taxon>
        <taxon>Eubacteriales</taxon>
        <taxon>Clostridiaceae</taxon>
        <taxon>Clostridium</taxon>
    </lineage>
</organism>
<dbReference type="RefSeq" id="WP_176212605.1">
    <property type="nucleotide sequence ID" value="NZ_FWXH01000002.1"/>
</dbReference>
<dbReference type="InterPro" id="IPR053145">
    <property type="entry name" value="AB_hydrolase_Est10"/>
</dbReference>
<dbReference type="STRING" id="1121291.SAMN02745134_00882"/>
<dbReference type="AlphaFoldDB" id="A0A1W1X6Q3"/>
<evidence type="ECO:0000313" key="3">
    <source>
        <dbReference type="Proteomes" id="UP000192468"/>
    </source>
</evidence>
<reference evidence="2 3" key="1">
    <citation type="submission" date="2017-04" db="EMBL/GenBank/DDBJ databases">
        <authorList>
            <person name="Afonso C.L."/>
            <person name="Miller P.J."/>
            <person name="Scott M.A."/>
            <person name="Spackman E."/>
            <person name="Goraichik I."/>
            <person name="Dimitrov K.M."/>
            <person name="Suarez D.L."/>
            <person name="Swayne D.E."/>
        </authorList>
    </citation>
    <scope>NUCLEOTIDE SEQUENCE [LARGE SCALE GENOMIC DNA]</scope>
    <source>
        <strain evidence="2 3">DSM 12555</strain>
    </source>
</reference>
<dbReference type="PANTHER" id="PTHR43265:SF1">
    <property type="entry name" value="ESTERASE ESTD"/>
    <property type="match status" value="1"/>
</dbReference>
<dbReference type="GO" id="GO:0052689">
    <property type="term" value="F:carboxylic ester hydrolase activity"/>
    <property type="evidence" value="ECO:0007669"/>
    <property type="project" value="TreeGrafter"/>
</dbReference>